<accession>A0ABT3QUQ6</accession>
<evidence type="ECO:0000313" key="2">
    <source>
        <dbReference type="Proteomes" id="UP001301216"/>
    </source>
</evidence>
<evidence type="ECO:0000313" key="1">
    <source>
        <dbReference type="EMBL" id="MCX2699366.1"/>
    </source>
</evidence>
<sequence length="84" mass="9212">MFGLPKCGHCNGVGTSLKAIEPEGSNYKQMATVCQSCNAILGVSGYYDTGALLKKAEKERAEMKMHIASLEQQVYQLSQILSRR</sequence>
<comment type="caution">
    <text evidence="1">The sequence shown here is derived from an EMBL/GenBank/DDBJ whole genome shotgun (WGS) entry which is preliminary data.</text>
</comment>
<dbReference type="RefSeq" id="WP_265987107.1">
    <property type="nucleotide sequence ID" value="NZ_JAPHAV010000028.1"/>
</dbReference>
<dbReference type="EMBL" id="JAPHAV010000028">
    <property type="protein sequence ID" value="MCX2699366.1"/>
    <property type="molecule type" value="Genomic_DNA"/>
</dbReference>
<name>A0ABT3QUQ6_9HYPH</name>
<gene>
    <name evidence="1" type="ORF">OPR82_21950</name>
</gene>
<protein>
    <submittedName>
        <fullName evidence="1">Uncharacterized protein</fullName>
    </submittedName>
</protein>
<reference evidence="1 2" key="1">
    <citation type="submission" date="2022-11" db="EMBL/GenBank/DDBJ databases">
        <title>Brucella sp. YY2X, whole genome shotgun sequencing project.</title>
        <authorList>
            <person name="Yang Y."/>
        </authorList>
    </citation>
    <scope>NUCLEOTIDE SEQUENCE [LARGE SCALE GENOMIC DNA]</scope>
    <source>
        <strain evidence="1 2">YY2X</strain>
    </source>
</reference>
<keyword evidence="2" id="KW-1185">Reference proteome</keyword>
<dbReference type="Proteomes" id="UP001301216">
    <property type="component" value="Unassembled WGS sequence"/>
</dbReference>
<organism evidence="1 2">
    <name type="scientific">Ochrobactrum chromiisoli</name>
    <dbReference type="NCBI Taxonomy" id="2993941"/>
    <lineage>
        <taxon>Bacteria</taxon>
        <taxon>Pseudomonadati</taxon>
        <taxon>Pseudomonadota</taxon>
        <taxon>Alphaproteobacteria</taxon>
        <taxon>Hyphomicrobiales</taxon>
        <taxon>Brucellaceae</taxon>
        <taxon>Brucella/Ochrobactrum group</taxon>
        <taxon>Ochrobactrum</taxon>
    </lineage>
</organism>
<proteinExistence type="predicted"/>